<keyword evidence="2" id="KW-1185">Reference proteome</keyword>
<dbReference type="AlphaFoldDB" id="A0A183SNH9"/>
<dbReference type="OrthoDB" id="6253507at2759"/>
<accession>A0A183SNH9</accession>
<evidence type="ECO:0000313" key="1">
    <source>
        <dbReference type="EMBL" id="VDL92162.1"/>
    </source>
</evidence>
<sequence length="112" mass="12574">MRPKAPLTRGETANVVYRVQCGSCEANYVGETGKRLQTHMSEHERVVRRTDQLSLVAKHCAASGHTFYFQDAEILGRGIDQTARETLEAWHTVPSFINRCTVLPAAYQALRV</sequence>
<dbReference type="Proteomes" id="UP000275846">
    <property type="component" value="Unassembled WGS sequence"/>
</dbReference>
<proteinExistence type="predicted"/>
<name>A0A183SNH9_SCHSO</name>
<evidence type="ECO:0000313" key="2">
    <source>
        <dbReference type="Proteomes" id="UP000275846"/>
    </source>
</evidence>
<reference evidence="3" key="1">
    <citation type="submission" date="2016-06" db="UniProtKB">
        <authorList>
            <consortium name="WormBaseParasite"/>
        </authorList>
    </citation>
    <scope>IDENTIFICATION</scope>
</reference>
<organism evidence="3">
    <name type="scientific">Schistocephalus solidus</name>
    <name type="common">Tapeworm</name>
    <dbReference type="NCBI Taxonomy" id="70667"/>
    <lineage>
        <taxon>Eukaryota</taxon>
        <taxon>Metazoa</taxon>
        <taxon>Spiralia</taxon>
        <taxon>Lophotrochozoa</taxon>
        <taxon>Platyhelminthes</taxon>
        <taxon>Cestoda</taxon>
        <taxon>Eucestoda</taxon>
        <taxon>Diphyllobothriidea</taxon>
        <taxon>Diphyllobothriidae</taxon>
        <taxon>Schistocephalus</taxon>
    </lineage>
</organism>
<dbReference type="CDD" id="cd10442">
    <property type="entry name" value="GIY-YIG_PLEs"/>
    <property type="match status" value="1"/>
</dbReference>
<dbReference type="WBParaSite" id="SSLN_0000596401-mRNA-1">
    <property type="protein sequence ID" value="SSLN_0000596401-mRNA-1"/>
    <property type="gene ID" value="SSLN_0000596401"/>
</dbReference>
<dbReference type="EMBL" id="UYSU01033399">
    <property type="protein sequence ID" value="VDL92162.1"/>
    <property type="molecule type" value="Genomic_DNA"/>
</dbReference>
<gene>
    <name evidence="1" type="ORF">SSLN_LOCUS5777</name>
</gene>
<evidence type="ECO:0000313" key="3">
    <source>
        <dbReference type="WBParaSite" id="SSLN_0000596401-mRNA-1"/>
    </source>
</evidence>
<reference evidence="1 2" key="2">
    <citation type="submission" date="2018-11" db="EMBL/GenBank/DDBJ databases">
        <authorList>
            <consortium name="Pathogen Informatics"/>
        </authorList>
    </citation>
    <scope>NUCLEOTIDE SEQUENCE [LARGE SCALE GENOMIC DNA]</scope>
    <source>
        <strain evidence="1 2">NST_G2</strain>
    </source>
</reference>
<protein>
    <submittedName>
        <fullName evidence="3">C2H2-type domain-containing protein</fullName>
    </submittedName>
</protein>